<protein>
    <recommendedName>
        <fullName evidence="6">FAD-binding PCMH-type domain-containing protein</fullName>
    </recommendedName>
</protein>
<dbReference type="PANTHER" id="PTHR42973:SF13">
    <property type="entry name" value="FAD-BINDING PCMH-TYPE DOMAIN-CONTAINING PROTEIN"/>
    <property type="match status" value="1"/>
</dbReference>
<sequence length="515" mass="55214">MRFLSPRLLAIAAVSWLFDVGFATAAFGTAPPATPILAAEDACSSLQASLGSTIVQSSGGKDYSSGTSNAWSYLNNQQQPSCIVFPQKAAHVQTAMTAIYRNNARYAVQAGGHSAVTGWNNVQGGVLIFFSRMKNVSYNATRDTIALDPGIHWGDALTQLEKFGVAPAGGRLNDVGTGLLLGGGYSYLAGEYGFSSDLYVEVDVVLVNGTLVTATASNHYADLFRALKGGANRFGIVTRYEVQAIHTGRISDKNWFGGLIMYPNSSADALIQAVEKYVRTVNDPKASILMAFSNVVNGPGPRSVQDPTPAIGPMHILTLFYHGTSLPSNIFGDFLAIPSVTKQLGAVSYIDAQNILGNGGDRGYGQLFGASVLQGGAGLDQYQAAFRLWSNYTSTVRSNSYATVLAFTPIQVSQIQAGRDKGGNLMDPPLSNYAAVQIQTQMTKGLKDSSGIQGPRQQLFKELPRTPGYPLYINECDSSQSVFETYGRYSEMKTTYAKYDPTRFNVRFTDGPSGL</sequence>
<dbReference type="InterPro" id="IPR016166">
    <property type="entry name" value="FAD-bd_PCMH"/>
</dbReference>
<keyword evidence="4" id="KW-0560">Oxidoreductase</keyword>
<name>A0A9P6E9M2_9AGAR</name>
<evidence type="ECO:0000256" key="2">
    <source>
        <dbReference type="ARBA" id="ARBA00022630"/>
    </source>
</evidence>
<accession>A0A9P6E9M2</accession>
<dbReference type="InterPro" id="IPR050416">
    <property type="entry name" value="FAD-linked_Oxidoreductase"/>
</dbReference>
<keyword evidence="5" id="KW-0732">Signal</keyword>
<dbReference type="PROSITE" id="PS51387">
    <property type="entry name" value="FAD_PCMH"/>
    <property type="match status" value="1"/>
</dbReference>
<feature type="chain" id="PRO_5040240766" description="FAD-binding PCMH-type domain-containing protein" evidence="5">
    <location>
        <begin position="26"/>
        <end position="515"/>
    </location>
</feature>
<dbReference type="InterPro" id="IPR016169">
    <property type="entry name" value="FAD-bd_PCMH_sub2"/>
</dbReference>
<evidence type="ECO:0000256" key="5">
    <source>
        <dbReference type="SAM" id="SignalP"/>
    </source>
</evidence>
<dbReference type="GO" id="GO:0071949">
    <property type="term" value="F:FAD binding"/>
    <property type="evidence" value="ECO:0007669"/>
    <property type="project" value="InterPro"/>
</dbReference>
<organism evidence="7 8">
    <name type="scientific">Crepidotus variabilis</name>
    <dbReference type="NCBI Taxonomy" id="179855"/>
    <lineage>
        <taxon>Eukaryota</taxon>
        <taxon>Fungi</taxon>
        <taxon>Dikarya</taxon>
        <taxon>Basidiomycota</taxon>
        <taxon>Agaricomycotina</taxon>
        <taxon>Agaricomycetes</taxon>
        <taxon>Agaricomycetidae</taxon>
        <taxon>Agaricales</taxon>
        <taxon>Agaricineae</taxon>
        <taxon>Crepidotaceae</taxon>
        <taxon>Crepidotus</taxon>
    </lineage>
</organism>
<feature type="domain" description="FAD-binding PCMH-type" evidence="6">
    <location>
        <begin position="76"/>
        <end position="247"/>
    </location>
</feature>
<reference evidence="7" key="1">
    <citation type="submission" date="2020-11" db="EMBL/GenBank/DDBJ databases">
        <authorList>
            <consortium name="DOE Joint Genome Institute"/>
            <person name="Ahrendt S."/>
            <person name="Riley R."/>
            <person name="Andreopoulos W."/>
            <person name="Labutti K."/>
            <person name="Pangilinan J."/>
            <person name="Ruiz-Duenas F.J."/>
            <person name="Barrasa J.M."/>
            <person name="Sanchez-Garcia M."/>
            <person name="Camarero S."/>
            <person name="Miyauchi S."/>
            <person name="Serrano A."/>
            <person name="Linde D."/>
            <person name="Babiker R."/>
            <person name="Drula E."/>
            <person name="Ayuso-Fernandez I."/>
            <person name="Pacheco R."/>
            <person name="Padilla G."/>
            <person name="Ferreira P."/>
            <person name="Barriuso J."/>
            <person name="Kellner H."/>
            <person name="Castanera R."/>
            <person name="Alfaro M."/>
            <person name="Ramirez L."/>
            <person name="Pisabarro A.G."/>
            <person name="Kuo A."/>
            <person name="Tritt A."/>
            <person name="Lipzen A."/>
            <person name="He G."/>
            <person name="Yan M."/>
            <person name="Ng V."/>
            <person name="Cullen D."/>
            <person name="Martin F."/>
            <person name="Rosso M.-N."/>
            <person name="Henrissat B."/>
            <person name="Hibbett D."/>
            <person name="Martinez A.T."/>
            <person name="Grigoriev I.V."/>
        </authorList>
    </citation>
    <scope>NUCLEOTIDE SEQUENCE</scope>
    <source>
        <strain evidence="7">CBS 506.95</strain>
    </source>
</reference>
<evidence type="ECO:0000313" key="7">
    <source>
        <dbReference type="EMBL" id="KAF9524908.1"/>
    </source>
</evidence>
<evidence type="ECO:0000256" key="3">
    <source>
        <dbReference type="ARBA" id="ARBA00022827"/>
    </source>
</evidence>
<keyword evidence="3" id="KW-0274">FAD</keyword>
<keyword evidence="8" id="KW-1185">Reference proteome</keyword>
<dbReference type="Gene3D" id="3.30.465.10">
    <property type="match status" value="1"/>
</dbReference>
<evidence type="ECO:0000313" key="8">
    <source>
        <dbReference type="Proteomes" id="UP000807306"/>
    </source>
</evidence>
<dbReference type="EMBL" id="MU157891">
    <property type="protein sequence ID" value="KAF9524908.1"/>
    <property type="molecule type" value="Genomic_DNA"/>
</dbReference>
<dbReference type="OrthoDB" id="2151789at2759"/>
<dbReference type="InterPro" id="IPR036318">
    <property type="entry name" value="FAD-bd_PCMH-like_sf"/>
</dbReference>
<dbReference type="AlphaFoldDB" id="A0A9P6E9M2"/>
<keyword evidence="2" id="KW-0285">Flavoprotein</keyword>
<proteinExistence type="inferred from homology"/>
<dbReference type="Proteomes" id="UP000807306">
    <property type="component" value="Unassembled WGS sequence"/>
</dbReference>
<comment type="similarity">
    <text evidence="1">Belongs to the oxygen-dependent FAD-linked oxidoreductase family.</text>
</comment>
<dbReference type="PANTHER" id="PTHR42973">
    <property type="entry name" value="BINDING OXIDOREDUCTASE, PUTATIVE (AFU_ORTHOLOGUE AFUA_1G17690)-RELATED"/>
    <property type="match status" value="1"/>
</dbReference>
<dbReference type="GO" id="GO:0016491">
    <property type="term" value="F:oxidoreductase activity"/>
    <property type="evidence" value="ECO:0007669"/>
    <property type="project" value="UniProtKB-KW"/>
</dbReference>
<comment type="caution">
    <text evidence="7">The sequence shown here is derived from an EMBL/GenBank/DDBJ whole genome shotgun (WGS) entry which is preliminary data.</text>
</comment>
<dbReference type="Pfam" id="PF01565">
    <property type="entry name" value="FAD_binding_4"/>
    <property type="match status" value="1"/>
</dbReference>
<dbReference type="InterPro" id="IPR006094">
    <property type="entry name" value="Oxid_FAD_bind_N"/>
</dbReference>
<dbReference type="SUPFAM" id="SSF56176">
    <property type="entry name" value="FAD-binding/transporter-associated domain-like"/>
    <property type="match status" value="1"/>
</dbReference>
<feature type="signal peptide" evidence="5">
    <location>
        <begin position="1"/>
        <end position="25"/>
    </location>
</feature>
<evidence type="ECO:0000259" key="6">
    <source>
        <dbReference type="PROSITE" id="PS51387"/>
    </source>
</evidence>
<evidence type="ECO:0000256" key="4">
    <source>
        <dbReference type="ARBA" id="ARBA00023002"/>
    </source>
</evidence>
<evidence type="ECO:0000256" key="1">
    <source>
        <dbReference type="ARBA" id="ARBA00005466"/>
    </source>
</evidence>
<gene>
    <name evidence="7" type="ORF">CPB83DRAFT_860445</name>
</gene>